<evidence type="ECO:0000313" key="2">
    <source>
        <dbReference type="EMBL" id="KAF7139498.1"/>
    </source>
</evidence>
<proteinExistence type="predicted"/>
<dbReference type="EMBL" id="WJXA01000007">
    <property type="protein sequence ID" value="KAF7139498.1"/>
    <property type="molecule type" value="Genomic_DNA"/>
</dbReference>
<dbReference type="Proteomes" id="UP000626092">
    <property type="component" value="Unassembled WGS sequence"/>
</dbReference>
<name>A0A834GPG2_RHOSS</name>
<organism evidence="2 3">
    <name type="scientific">Rhododendron simsii</name>
    <name type="common">Sims's rhododendron</name>
    <dbReference type="NCBI Taxonomy" id="118357"/>
    <lineage>
        <taxon>Eukaryota</taxon>
        <taxon>Viridiplantae</taxon>
        <taxon>Streptophyta</taxon>
        <taxon>Embryophyta</taxon>
        <taxon>Tracheophyta</taxon>
        <taxon>Spermatophyta</taxon>
        <taxon>Magnoliopsida</taxon>
        <taxon>eudicotyledons</taxon>
        <taxon>Gunneridae</taxon>
        <taxon>Pentapetalae</taxon>
        <taxon>asterids</taxon>
        <taxon>Ericales</taxon>
        <taxon>Ericaceae</taxon>
        <taxon>Ericoideae</taxon>
        <taxon>Rhodoreae</taxon>
        <taxon>Rhododendron</taxon>
    </lineage>
</organism>
<feature type="transmembrane region" description="Helical" evidence="1">
    <location>
        <begin position="59"/>
        <end position="79"/>
    </location>
</feature>
<keyword evidence="1" id="KW-1133">Transmembrane helix</keyword>
<keyword evidence="3" id="KW-1185">Reference proteome</keyword>
<comment type="caution">
    <text evidence="2">The sequence shown here is derived from an EMBL/GenBank/DDBJ whole genome shotgun (WGS) entry which is preliminary data.</text>
</comment>
<keyword evidence="1" id="KW-0812">Transmembrane</keyword>
<dbReference type="AlphaFoldDB" id="A0A834GPG2"/>
<evidence type="ECO:0000256" key="1">
    <source>
        <dbReference type="SAM" id="Phobius"/>
    </source>
</evidence>
<reference evidence="2" key="1">
    <citation type="submission" date="2019-11" db="EMBL/GenBank/DDBJ databases">
        <authorList>
            <person name="Liu Y."/>
            <person name="Hou J."/>
            <person name="Li T.-Q."/>
            <person name="Guan C.-H."/>
            <person name="Wu X."/>
            <person name="Wu H.-Z."/>
            <person name="Ling F."/>
            <person name="Zhang R."/>
            <person name="Shi X.-G."/>
            <person name="Ren J.-P."/>
            <person name="Chen E.-F."/>
            <person name="Sun J.-M."/>
        </authorList>
    </citation>
    <scope>NUCLEOTIDE SEQUENCE</scope>
    <source>
        <strain evidence="2">Adult_tree_wgs_1</strain>
        <tissue evidence="2">Leaves</tissue>
    </source>
</reference>
<evidence type="ECO:0000313" key="3">
    <source>
        <dbReference type="Proteomes" id="UP000626092"/>
    </source>
</evidence>
<protein>
    <submittedName>
        <fullName evidence="2">Uncharacterized protein</fullName>
    </submittedName>
</protein>
<dbReference type="OrthoDB" id="1769873at2759"/>
<gene>
    <name evidence="2" type="ORF">RHSIM_Rhsim07G0150200</name>
</gene>
<sequence>MNKHLQVPTSTYAPNDNVDATSVVGLVPPMQEFNVDAISVVELVPPMQEFEREATNMNFITVVSLIFLGIALVMAMAAIMKLLSISTDAESATTGPDQNEKGFLLIYY</sequence>
<keyword evidence="1" id="KW-0472">Membrane</keyword>
<accession>A0A834GPG2</accession>